<dbReference type="InterPro" id="IPR017853">
    <property type="entry name" value="GH"/>
</dbReference>
<dbReference type="EMBL" id="CP157762">
    <property type="protein sequence ID" value="XBP95706.1"/>
    <property type="molecule type" value="Genomic_DNA"/>
</dbReference>
<name>A0AAU7MGH2_9ACTN</name>
<organism evidence="1">
    <name type="scientific">Micromonospora sp. CCTCC AA 2012012</name>
    <dbReference type="NCBI Taxonomy" id="3111921"/>
    <lineage>
        <taxon>Bacteria</taxon>
        <taxon>Bacillati</taxon>
        <taxon>Actinomycetota</taxon>
        <taxon>Actinomycetes</taxon>
        <taxon>Micromonosporales</taxon>
        <taxon>Micromonosporaceae</taxon>
        <taxon>Micromonospora</taxon>
    </lineage>
</organism>
<protein>
    <submittedName>
        <fullName evidence="1">Uncharacterized protein</fullName>
    </submittedName>
</protein>
<sequence length="269" mass="28508">MKAVDPTIKIFGPDECDWLDTEYNSLLGGAADITGKDANGNYYIDGVSWHRYVGGDLATAGANDFLDRVKKARARVDYANQLHGRTGSAALQWGIGEFNASDGTGVCQFANGQMFAQIYGYVMKYGGTYATTWSMQEGGGACGGTDFGFVSGNLTPRSSYYHMQMVSRNFSGTYVDGTSTSTAMRTYGAVDTDKIAVMLVNVGGAQTCSVRLNSDAVGGGCTVNIGANTPVTFTQAIGAQTSMVLVFNRQGQFVKRITYGNGMAAPQTS</sequence>
<dbReference type="RefSeq" id="WP_350936767.1">
    <property type="nucleotide sequence ID" value="NZ_CP157762.1"/>
</dbReference>
<evidence type="ECO:0000313" key="2">
    <source>
        <dbReference type="EMBL" id="XCH76410.1"/>
    </source>
</evidence>
<dbReference type="Gene3D" id="3.20.20.80">
    <property type="entry name" value="Glycosidases"/>
    <property type="match status" value="1"/>
</dbReference>
<gene>
    <name evidence="2" type="ORF">ABUL08_10055</name>
    <name evidence="1" type="ORF">VK199_10005</name>
</gene>
<dbReference type="SUPFAM" id="SSF51445">
    <property type="entry name" value="(Trans)glycosidases"/>
    <property type="match status" value="1"/>
</dbReference>
<reference evidence="2" key="2">
    <citation type="submission" date="2024-06" db="EMBL/GenBank/DDBJ databases">
        <title>Micromonospora mangrovi CCTCC AA 2012012 genome sequences.</title>
        <authorList>
            <person name="Gao J."/>
        </authorList>
    </citation>
    <scope>NUCLEOTIDE SEQUENCE</scope>
    <source>
        <strain evidence="2">CCTCC AA 2012012</strain>
    </source>
</reference>
<accession>A0AAU7MGH2</accession>
<dbReference type="AlphaFoldDB" id="A0AAU7MGH2"/>
<dbReference type="EMBL" id="CP159342">
    <property type="protein sequence ID" value="XCH76410.1"/>
    <property type="molecule type" value="Genomic_DNA"/>
</dbReference>
<proteinExistence type="predicted"/>
<reference evidence="1" key="1">
    <citation type="submission" date="2024-01" db="EMBL/GenBank/DDBJ databases">
        <title>The genome sequence of Micromonospora mangrovi CCTCC AA 2012012.</title>
        <authorList>
            <person name="Gao J."/>
        </authorList>
    </citation>
    <scope>NUCLEOTIDE SEQUENCE</scope>
    <source>
        <strain evidence="1">CCTCC AA 2012012</strain>
    </source>
</reference>
<evidence type="ECO:0000313" key="1">
    <source>
        <dbReference type="EMBL" id="XBP95706.1"/>
    </source>
</evidence>